<accession>A0A937UPT5</accession>
<keyword evidence="3" id="KW-0119">Carbohydrate metabolism</keyword>
<evidence type="ECO:0000256" key="3">
    <source>
        <dbReference type="ARBA" id="ARBA00023326"/>
    </source>
</evidence>
<dbReference type="AlphaFoldDB" id="A0A937UPT5"/>
<keyword evidence="1" id="KW-0677">Repeat</keyword>
<dbReference type="Pfam" id="PF00041">
    <property type="entry name" value="fn3"/>
    <property type="match status" value="1"/>
</dbReference>
<dbReference type="PANTHER" id="PTHR13817:SF73">
    <property type="entry name" value="FIBRONECTIN TYPE-III DOMAIN-CONTAINING PROTEIN"/>
    <property type="match status" value="1"/>
</dbReference>
<evidence type="ECO:0000313" key="6">
    <source>
        <dbReference type="EMBL" id="MBL7631199.1"/>
    </source>
</evidence>
<dbReference type="SMART" id="SM00060">
    <property type="entry name" value="FN3"/>
    <property type="match status" value="2"/>
</dbReference>
<dbReference type="CDD" id="cd00063">
    <property type="entry name" value="FN3"/>
    <property type="match status" value="2"/>
</dbReference>
<proteinExistence type="predicted"/>
<dbReference type="Proteomes" id="UP000604475">
    <property type="component" value="Unassembled WGS sequence"/>
</dbReference>
<keyword evidence="2" id="KW-0326">Glycosidase</keyword>
<keyword evidence="3" id="KW-0624">Polysaccharide degradation</keyword>
<comment type="caution">
    <text evidence="6">The sequence shown here is derived from an EMBL/GenBank/DDBJ whole genome shotgun (WGS) entry which is preliminary data.</text>
</comment>
<evidence type="ECO:0000256" key="1">
    <source>
        <dbReference type="ARBA" id="ARBA00022737"/>
    </source>
</evidence>
<dbReference type="Gene3D" id="2.60.40.10">
    <property type="entry name" value="Immunoglobulins"/>
    <property type="match status" value="2"/>
</dbReference>
<dbReference type="PANTHER" id="PTHR13817">
    <property type="entry name" value="TITIN"/>
    <property type="match status" value="1"/>
</dbReference>
<protein>
    <submittedName>
        <fullName evidence="6">Fibronectin type III domain-containing protein</fullName>
    </submittedName>
</protein>
<feature type="region of interest" description="Disordered" evidence="4">
    <location>
        <begin position="169"/>
        <end position="188"/>
    </location>
</feature>
<reference evidence="6" key="1">
    <citation type="submission" date="2020-12" db="EMBL/GenBank/DDBJ databases">
        <title>Genomic characterization of non-nitrogen-fixing Frankia strains.</title>
        <authorList>
            <person name="Carlos-Shanley C."/>
            <person name="Guerra T."/>
            <person name="Hahn D."/>
        </authorList>
    </citation>
    <scope>NUCLEOTIDE SEQUENCE</scope>
    <source>
        <strain evidence="6">CN6</strain>
    </source>
</reference>
<keyword evidence="7" id="KW-1185">Reference proteome</keyword>
<gene>
    <name evidence="6" type="ORF">I7412_29375</name>
</gene>
<feature type="domain" description="Fibronectin type-III" evidence="5">
    <location>
        <begin position="5"/>
        <end position="97"/>
    </location>
</feature>
<name>A0A937UPT5_9ACTN</name>
<evidence type="ECO:0000256" key="4">
    <source>
        <dbReference type="SAM" id="MobiDB-lite"/>
    </source>
</evidence>
<dbReference type="InterPro" id="IPR003961">
    <property type="entry name" value="FN3_dom"/>
</dbReference>
<dbReference type="SUPFAM" id="SSF49265">
    <property type="entry name" value="Fibronectin type III"/>
    <property type="match status" value="1"/>
</dbReference>
<sequence length="188" mass="19615">MTRPLPAAVTGLTAVPGAVGTARLCWEAAEGAAEYVLEYRDVTAGEAWTLMPYPIGDVCYTVEQLAVGRTYEFRIVGSNSAGNGAPSNVVRVTVTRPLPAAVTGLTAVPGSGTAELCWNAADGANRYLLEHRDVTAGEAWATMPYPIDGLCYTVRQLLGGHTYELRITGSNSAGNGPPSNTVTVTPTA</sequence>
<dbReference type="GO" id="GO:0000272">
    <property type="term" value="P:polysaccharide catabolic process"/>
    <property type="evidence" value="ECO:0007669"/>
    <property type="project" value="UniProtKB-KW"/>
</dbReference>
<dbReference type="GO" id="GO:0016798">
    <property type="term" value="F:hydrolase activity, acting on glycosyl bonds"/>
    <property type="evidence" value="ECO:0007669"/>
    <property type="project" value="UniProtKB-KW"/>
</dbReference>
<dbReference type="InterPro" id="IPR013783">
    <property type="entry name" value="Ig-like_fold"/>
</dbReference>
<dbReference type="InterPro" id="IPR036116">
    <property type="entry name" value="FN3_sf"/>
</dbReference>
<keyword evidence="2" id="KW-0378">Hydrolase</keyword>
<dbReference type="PROSITE" id="PS50853">
    <property type="entry name" value="FN3"/>
    <property type="match status" value="2"/>
</dbReference>
<organism evidence="6 7">
    <name type="scientific">Frankia nepalensis</name>
    <dbReference type="NCBI Taxonomy" id="1836974"/>
    <lineage>
        <taxon>Bacteria</taxon>
        <taxon>Bacillati</taxon>
        <taxon>Actinomycetota</taxon>
        <taxon>Actinomycetes</taxon>
        <taxon>Frankiales</taxon>
        <taxon>Frankiaceae</taxon>
        <taxon>Frankia</taxon>
    </lineage>
</organism>
<dbReference type="EMBL" id="JAEACQ010000262">
    <property type="protein sequence ID" value="MBL7631199.1"/>
    <property type="molecule type" value="Genomic_DNA"/>
</dbReference>
<evidence type="ECO:0000259" key="5">
    <source>
        <dbReference type="PROSITE" id="PS50853"/>
    </source>
</evidence>
<dbReference type="InterPro" id="IPR050964">
    <property type="entry name" value="Striated_Muscle_Regulatory"/>
</dbReference>
<evidence type="ECO:0000256" key="2">
    <source>
        <dbReference type="ARBA" id="ARBA00023295"/>
    </source>
</evidence>
<evidence type="ECO:0000313" key="7">
    <source>
        <dbReference type="Proteomes" id="UP000604475"/>
    </source>
</evidence>
<feature type="domain" description="Fibronectin type-III" evidence="5">
    <location>
        <begin position="98"/>
        <end position="188"/>
    </location>
</feature>